<evidence type="ECO:0000313" key="6">
    <source>
        <dbReference type="Proteomes" id="UP000619238"/>
    </source>
</evidence>
<dbReference type="Pfam" id="PF07593">
    <property type="entry name" value="UnbV_ASPIC"/>
    <property type="match status" value="1"/>
</dbReference>
<name>A0ABR7QCA0_9FLAO</name>
<gene>
    <name evidence="5" type="ORF">H2O64_15970</name>
</gene>
<dbReference type="Pfam" id="PF13517">
    <property type="entry name" value="FG-GAP_3"/>
    <property type="match status" value="3"/>
</dbReference>
<evidence type="ECO:0000259" key="4">
    <source>
        <dbReference type="Pfam" id="PF18962"/>
    </source>
</evidence>
<feature type="signal peptide" evidence="2">
    <location>
        <begin position="1"/>
        <end position="22"/>
    </location>
</feature>
<feature type="chain" id="PRO_5045714884" evidence="2">
    <location>
        <begin position="23"/>
        <end position="576"/>
    </location>
</feature>
<protein>
    <submittedName>
        <fullName evidence="5">VCBS repeat-containing protein</fullName>
    </submittedName>
</protein>
<evidence type="ECO:0000256" key="2">
    <source>
        <dbReference type="SAM" id="SignalP"/>
    </source>
</evidence>
<dbReference type="NCBIfam" id="TIGR04183">
    <property type="entry name" value="Por_Secre_tail"/>
    <property type="match status" value="1"/>
</dbReference>
<dbReference type="InterPro" id="IPR013517">
    <property type="entry name" value="FG-GAP"/>
</dbReference>
<proteinExistence type="predicted"/>
<evidence type="ECO:0000313" key="5">
    <source>
        <dbReference type="EMBL" id="MBC8756174.1"/>
    </source>
</evidence>
<organism evidence="5 6">
    <name type="scientific">Kordia aestuariivivens</name>
    <dbReference type="NCBI Taxonomy" id="2759037"/>
    <lineage>
        <taxon>Bacteria</taxon>
        <taxon>Pseudomonadati</taxon>
        <taxon>Bacteroidota</taxon>
        <taxon>Flavobacteriia</taxon>
        <taxon>Flavobacteriales</taxon>
        <taxon>Flavobacteriaceae</taxon>
        <taxon>Kordia</taxon>
    </lineage>
</organism>
<evidence type="ECO:0000259" key="3">
    <source>
        <dbReference type="Pfam" id="PF07593"/>
    </source>
</evidence>
<sequence>MNKLLHFSPFVLISFFSLHLHAQSYFEDQATALGIGDHSGTIYLGGGISFCDFNDDGWDDITIATQTGDPLKIYKNNGDGTFSLETTLNPDNNTQQKQVVWVDYDNDGDKDLYIASDVGGSRLYRNDVTTLVNVSTTCGLPTAVQDNYGASWGDYNNDGHLDVFLCNRGEITPQQNYLYKNNGDGTFSNVSNTAGISTGSHLSFCSAFFDYNNDGWQDIYIANDKLPNPNILYKNNGDGTFTDVSAASGTNISIDAMSVTISDYNSDSWFDIYVTNGIDGNYFLLNNGDGTFTNIAASSGTMFNSIAWGSVFLDAENDGDLDLYVSGSFDGSNPSFLAAALYTNNGNETFSIESSASFANDNRESYANAIGDTDNDGFPEIVVSNSGGDNIFLWKNETTSANNWLKVGLEGVASNKQGIGATIELKSGASIQYRYTVCGEGYLGQNSGKEFFGIGTNTVIDYLKVTWLSGAQDILYNVTPNQLINIVEGSSPLSTDEFETANIINVYPNPTTGKLWINSNTNENYEYTIFDTKGILVKNGKVTQEKYIDITNFASGYYVLKITEENSTFNKKIIVK</sequence>
<feature type="domain" description="ASPIC/UnbV" evidence="3">
    <location>
        <begin position="418"/>
        <end position="484"/>
    </location>
</feature>
<keyword evidence="1 2" id="KW-0732">Signal</keyword>
<dbReference type="PANTHER" id="PTHR16026:SF0">
    <property type="entry name" value="CARTILAGE ACIDIC PROTEIN 1"/>
    <property type="match status" value="1"/>
</dbReference>
<dbReference type="RefSeq" id="WP_187563217.1">
    <property type="nucleotide sequence ID" value="NZ_JACGWS010000010.1"/>
</dbReference>
<dbReference type="Gene3D" id="2.130.10.130">
    <property type="entry name" value="Integrin alpha, N-terminal"/>
    <property type="match status" value="2"/>
</dbReference>
<reference evidence="5 6" key="1">
    <citation type="submission" date="2020-07" db="EMBL/GenBank/DDBJ databases">
        <title>Description of Kordia aestuariivivens sp. nov., isolated from a tidal flat.</title>
        <authorList>
            <person name="Park S."/>
            <person name="Yoon J.-H."/>
        </authorList>
    </citation>
    <scope>NUCLEOTIDE SEQUENCE [LARGE SCALE GENOMIC DNA]</scope>
    <source>
        <strain evidence="5 6">YSTF-M3</strain>
    </source>
</reference>
<dbReference type="EMBL" id="JACGWS010000010">
    <property type="protein sequence ID" value="MBC8756174.1"/>
    <property type="molecule type" value="Genomic_DNA"/>
</dbReference>
<accession>A0ABR7QCA0</accession>
<dbReference type="Proteomes" id="UP000619238">
    <property type="component" value="Unassembled WGS sequence"/>
</dbReference>
<dbReference type="Pfam" id="PF18962">
    <property type="entry name" value="Por_Secre_tail"/>
    <property type="match status" value="1"/>
</dbReference>
<dbReference type="PANTHER" id="PTHR16026">
    <property type="entry name" value="CARTILAGE ACIDIC PROTEIN 1"/>
    <property type="match status" value="1"/>
</dbReference>
<dbReference type="SUPFAM" id="SSF69318">
    <property type="entry name" value="Integrin alpha N-terminal domain"/>
    <property type="match status" value="1"/>
</dbReference>
<dbReference type="InterPro" id="IPR026444">
    <property type="entry name" value="Secre_tail"/>
</dbReference>
<dbReference type="InterPro" id="IPR027039">
    <property type="entry name" value="Crtac1"/>
</dbReference>
<dbReference type="InterPro" id="IPR028994">
    <property type="entry name" value="Integrin_alpha_N"/>
</dbReference>
<comment type="caution">
    <text evidence="5">The sequence shown here is derived from an EMBL/GenBank/DDBJ whole genome shotgun (WGS) entry which is preliminary data.</text>
</comment>
<keyword evidence="6" id="KW-1185">Reference proteome</keyword>
<feature type="domain" description="Secretion system C-terminal sorting" evidence="4">
    <location>
        <begin position="506"/>
        <end position="575"/>
    </location>
</feature>
<dbReference type="InterPro" id="IPR011519">
    <property type="entry name" value="UnbV_ASPIC"/>
</dbReference>
<evidence type="ECO:0000256" key="1">
    <source>
        <dbReference type="ARBA" id="ARBA00022729"/>
    </source>
</evidence>